<dbReference type="AlphaFoldDB" id="A0A2P6MWZ6"/>
<dbReference type="EMBL" id="MDYQ01000339">
    <property type="protein sequence ID" value="PRP76229.1"/>
    <property type="molecule type" value="Genomic_DNA"/>
</dbReference>
<proteinExistence type="predicted"/>
<comment type="caution">
    <text evidence="1">The sequence shown here is derived from an EMBL/GenBank/DDBJ whole genome shotgun (WGS) entry which is preliminary data.</text>
</comment>
<reference evidence="1 2" key="1">
    <citation type="journal article" date="2018" name="Genome Biol. Evol.">
        <title>Multiple Roots of Fruiting Body Formation in Amoebozoa.</title>
        <authorList>
            <person name="Hillmann F."/>
            <person name="Forbes G."/>
            <person name="Novohradska S."/>
            <person name="Ferling I."/>
            <person name="Riege K."/>
            <person name="Groth M."/>
            <person name="Westermann M."/>
            <person name="Marz M."/>
            <person name="Spaller T."/>
            <person name="Winckler T."/>
            <person name="Schaap P."/>
            <person name="Glockner G."/>
        </authorList>
    </citation>
    <scope>NUCLEOTIDE SEQUENCE [LARGE SCALE GENOMIC DNA]</scope>
    <source>
        <strain evidence="1 2">Jena</strain>
    </source>
</reference>
<accession>A0A2P6MWZ6</accession>
<keyword evidence="2" id="KW-1185">Reference proteome</keyword>
<evidence type="ECO:0000313" key="2">
    <source>
        <dbReference type="Proteomes" id="UP000241769"/>
    </source>
</evidence>
<protein>
    <submittedName>
        <fullName evidence="1">Uncharacterized protein</fullName>
    </submittedName>
</protein>
<dbReference type="InParanoid" id="A0A2P6MWZ6"/>
<sequence length="419" mass="47507">MLNGWGILDKYWYKKEGRRPTPAVTTVPVRSAPQNTVLCVYCKTTQQQPKILRCKHLIFYAGVIHCPECSEGTVMGSGMSVDSLDSLQLDNPMDDSADFVDVPLNLKVSTEDLPFLDDFPSAQEVTIDEPEKREDDFIIVDSADVSPDRVRDTLNEEQGTIEAEYFIPFTQRRETCDPLITRWLSKFWFPPSDLKEKRTIEEAAPVYVPFYCFSIRTHSHYTVDIGTTITLPVGTSTKKEMQWKTVEGNFASHYEQITEPASSQVNHKLVAALLRKRGFSSMETKELPPDLVVYEPSKLNEQKIHPVDITYREAFQVMGGVEQVRKWEEKIARSIIKERHAPEDIRNFVCETKMTGFKHFLILLPIFFSGFHYGGKTYEVLISGNKGVVVGDRPFGTGIIGKVFIDALQSVSTMVGESI</sequence>
<gene>
    <name evidence="1" type="ORF">PROFUN_15314</name>
</gene>
<name>A0A2P6MWZ6_9EUKA</name>
<evidence type="ECO:0000313" key="1">
    <source>
        <dbReference type="EMBL" id="PRP76229.1"/>
    </source>
</evidence>
<organism evidence="1 2">
    <name type="scientific">Planoprotostelium fungivorum</name>
    <dbReference type="NCBI Taxonomy" id="1890364"/>
    <lineage>
        <taxon>Eukaryota</taxon>
        <taxon>Amoebozoa</taxon>
        <taxon>Evosea</taxon>
        <taxon>Variosea</taxon>
        <taxon>Cavosteliida</taxon>
        <taxon>Cavosteliaceae</taxon>
        <taxon>Planoprotostelium</taxon>
    </lineage>
</organism>
<dbReference type="Proteomes" id="UP000241769">
    <property type="component" value="Unassembled WGS sequence"/>
</dbReference>